<evidence type="ECO:0000313" key="2">
    <source>
        <dbReference type="Proteomes" id="UP001324427"/>
    </source>
</evidence>
<comment type="caution">
    <text evidence="1">The sequence shown here is derived from an EMBL/GenBank/DDBJ whole genome shotgun (WGS) entry which is preliminary data.</text>
</comment>
<accession>A0AAV9JLE9</accession>
<dbReference type="EMBL" id="JAVFHQ010000018">
    <property type="protein sequence ID" value="KAK4545774.1"/>
    <property type="molecule type" value="Genomic_DNA"/>
</dbReference>
<proteinExistence type="predicted"/>
<keyword evidence="2" id="KW-1185">Reference proteome</keyword>
<dbReference type="PANTHER" id="PTHR42085:SF1">
    <property type="entry name" value="F-BOX DOMAIN-CONTAINING PROTEIN"/>
    <property type="match status" value="1"/>
</dbReference>
<name>A0AAV9JLE9_9PEZI</name>
<evidence type="ECO:0000313" key="1">
    <source>
        <dbReference type="EMBL" id="KAK4545774.1"/>
    </source>
</evidence>
<dbReference type="AlphaFoldDB" id="A0AAV9JLE9"/>
<reference evidence="1 2" key="1">
    <citation type="submission" date="2021-11" db="EMBL/GenBank/DDBJ databases">
        <title>Black yeast isolated from Biological Soil Crust.</title>
        <authorList>
            <person name="Kurbessoian T."/>
        </authorList>
    </citation>
    <scope>NUCLEOTIDE SEQUENCE [LARGE SCALE GENOMIC DNA]</scope>
    <source>
        <strain evidence="1 2">CCFEE 5522</strain>
    </source>
</reference>
<dbReference type="InterPro" id="IPR038883">
    <property type="entry name" value="AN11006-like"/>
</dbReference>
<organism evidence="1 2">
    <name type="scientific">Oleoguttula mirabilis</name>
    <dbReference type="NCBI Taxonomy" id="1507867"/>
    <lineage>
        <taxon>Eukaryota</taxon>
        <taxon>Fungi</taxon>
        <taxon>Dikarya</taxon>
        <taxon>Ascomycota</taxon>
        <taxon>Pezizomycotina</taxon>
        <taxon>Dothideomycetes</taxon>
        <taxon>Dothideomycetidae</taxon>
        <taxon>Mycosphaerellales</taxon>
        <taxon>Teratosphaeriaceae</taxon>
        <taxon>Oleoguttula</taxon>
    </lineage>
</organism>
<gene>
    <name evidence="1" type="ORF">LTR36_002728</name>
</gene>
<dbReference type="Proteomes" id="UP001324427">
    <property type="component" value="Unassembled WGS sequence"/>
</dbReference>
<protein>
    <submittedName>
        <fullName evidence="1">Uncharacterized protein</fullName>
    </submittedName>
</protein>
<dbReference type="PANTHER" id="PTHR42085">
    <property type="entry name" value="F-BOX DOMAIN-CONTAINING PROTEIN"/>
    <property type="match status" value="1"/>
</dbReference>
<sequence>MSKLISLIKASRKANTNPPLLGLPGEIRNLIYTFVFANVEQDVILPIIRPKRKLADKLKRKLLVPRGKRVPHLALLMTCRQIRAEAFGYVHGTVHTELVTDYGPEWLVKRLLSNSLRQEMKRALRTIGEALAFVEHLEVTNVAVFAELTGRHDARTEALRHSHDIVERRYAMLSDQYAEVRRHLPNLRCVTISEDLLDSMSSCYRNTDWWLALVLLYRTERERAAVAFPRLTEMRLQSKTIGKRFRKQADGEWYEWYCGAKIICLDK</sequence>